<evidence type="ECO:0000256" key="5">
    <source>
        <dbReference type="ARBA" id="ARBA00022605"/>
    </source>
</evidence>
<feature type="active site" description="Proton donor" evidence="9">
    <location>
        <position position="75"/>
    </location>
</feature>
<dbReference type="EMBL" id="FOGD01000011">
    <property type="protein sequence ID" value="SER61664.1"/>
    <property type="molecule type" value="Genomic_DNA"/>
</dbReference>
<keyword evidence="4 9" id="KW-0963">Cytoplasm</keyword>
<comment type="subcellular location">
    <subcellularLocation>
        <location evidence="9">Cytoplasm</location>
    </subcellularLocation>
</comment>
<evidence type="ECO:0000256" key="10">
    <source>
        <dbReference type="PROSITE-ProRule" id="PRU10125"/>
    </source>
</evidence>
<protein>
    <recommendedName>
        <fullName evidence="3 9">Diaminopimelate epimerase</fullName>
        <shortName evidence="9">DAP epimerase</shortName>
        <ecNumber evidence="3 9">5.1.1.7</ecNumber>
    </recommendedName>
    <alternativeName>
        <fullName evidence="9">PLP-independent amino acid racemase</fullName>
    </alternativeName>
</protein>
<feature type="binding site" evidence="9">
    <location>
        <begin position="76"/>
        <end position="77"/>
    </location>
    <ligand>
        <name>substrate</name>
    </ligand>
</feature>
<dbReference type="PANTHER" id="PTHR31689:SF0">
    <property type="entry name" value="DIAMINOPIMELATE EPIMERASE"/>
    <property type="match status" value="1"/>
</dbReference>
<dbReference type="STRING" id="180197.SAMN02982919_02696"/>
<dbReference type="EC" id="5.1.1.7" evidence="3 9"/>
<dbReference type="OrthoDB" id="9805408at2"/>
<dbReference type="Pfam" id="PF01678">
    <property type="entry name" value="DAP_epimerase"/>
    <property type="match status" value="2"/>
</dbReference>
<feature type="site" description="Could be important to modulate the pK values of the two catalytic cysteine residues" evidence="9">
    <location>
        <position position="222"/>
    </location>
</feature>
<keyword evidence="12" id="KW-1185">Reference proteome</keyword>
<dbReference type="UniPathway" id="UPA00034">
    <property type="reaction ID" value="UER00025"/>
</dbReference>
<evidence type="ECO:0000256" key="4">
    <source>
        <dbReference type="ARBA" id="ARBA00022490"/>
    </source>
</evidence>
<dbReference type="PROSITE" id="PS01326">
    <property type="entry name" value="DAP_EPIMERASE"/>
    <property type="match status" value="1"/>
</dbReference>
<dbReference type="Gene3D" id="3.10.310.10">
    <property type="entry name" value="Diaminopimelate Epimerase, Chain A, domain 1"/>
    <property type="match status" value="2"/>
</dbReference>
<feature type="binding site" evidence="9">
    <location>
        <begin position="232"/>
        <end position="233"/>
    </location>
    <ligand>
        <name>substrate</name>
    </ligand>
</feature>
<comment type="pathway">
    <text evidence="1 9">Amino-acid biosynthesis; L-lysine biosynthesis via DAP pathway; DL-2,6-diaminopimelate from LL-2,6-diaminopimelate: step 1/1.</text>
</comment>
<feature type="binding site" evidence="9">
    <location>
        <position position="204"/>
    </location>
    <ligand>
        <name>substrate</name>
    </ligand>
</feature>
<dbReference type="SUPFAM" id="SSF54506">
    <property type="entry name" value="Diaminopimelate epimerase-like"/>
    <property type="match status" value="1"/>
</dbReference>
<comment type="subunit">
    <text evidence="9">Homodimer.</text>
</comment>
<evidence type="ECO:0000256" key="9">
    <source>
        <dbReference type="HAMAP-Rule" id="MF_00197"/>
    </source>
</evidence>
<dbReference type="PANTHER" id="PTHR31689">
    <property type="entry name" value="DIAMINOPIMELATE EPIMERASE, CHLOROPLASTIC"/>
    <property type="match status" value="1"/>
</dbReference>
<evidence type="ECO:0000313" key="12">
    <source>
        <dbReference type="Proteomes" id="UP000199766"/>
    </source>
</evidence>
<dbReference type="GO" id="GO:0009089">
    <property type="term" value="P:lysine biosynthetic process via diaminopimelate"/>
    <property type="evidence" value="ECO:0007669"/>
    <property type="project" value="UniProtKB-UniRule"/>
</dbReference>
<feature type="binding site" evidence="9">
    <location>
        <position position="46"/>
    </location>
    <ligand>
        <name>substrate</name>
    </ligand>
</feature>
<dbReference type="AlphaFoldDB" id="A0A1H9QMI1"/>
<comment type="catalytic activity">
    <reaction evidence="8 9">
        <text>(2S,6S)-2,6-diaminopimelate = meso-2,6-diaminopimelate</text>
        <dbReference type="Rhea" id="RHEA:15393"/>
        <dbReference type="ChEBI" id="CHEBI:57609"/>
        <dbReference type="ChEBI" id="CHEBI:57791"/>
        <dbReference type="EC" id="5.1.1.7"/>
    </reaction>
</comment>
<dbReference type="HAMAP" id="MF_00197">
    <property type="entry name" value="DAP_epimerase"/>
    <property type="match status" value="1"/>
</dbReference>
<feature type="binding site" evidence="9">
    <location>
        <position position="66"/>
    </location>
    <ligand>
        <name>substrate</name>
    </ligand>
</feature>
<evidence type="ECO:0000256" key="8">
    <source>
        <dbReference type="ARBA" id="ARBA00051712"/>
    </source>
</evidence>
<feature type="binding site" evidence="9">
    <location>
        <begin position="222"/>
        <end position="223"/>
    </location>
    <ligand>
        <name>substrate</name>
    </ligand>
</feature>
<dbReference type="InterPro" id="IPR018510">
    <property type="entry name" value="DAP_epimerase_AS"/>
</dbReference>
<keyword evidence="6 9" id="KW-0457">Lysine biosynthesis</keyword>
<feature type="binding site" evidence="9">
    <location>
        <position position="171"/>
    </location>
    <ligand>
        <name>substrate</name>
    </ligand>
</feature>
<keyword evidence="7 9" id="KW-0413">Isomerase</keyword>
<dbReference type="RefSeq" id="WP_091458520.1">
    <property type="nucleotide sequence ID" value="NZ_FOGD01000011.1"/>
</dbReference>
<dbReference type="InterPro" id="IPR001653">
    <property type="entry name" value="DAP_epimerase_DapF"/>
</dbReference>
<feature type="binding site" evidence="9">
    <location>
        <position position="13"/>
    </location>
    <ligand>
        <name>substrate</name>
    </ligand>
</feature>
<keyword evidence="5 9" id="KW-0028">Amino-acid biosynthesis</keyword>
<dbReference type="FunFam" id="3.10.310.10:FF:000001">
    <property type="entry name" value="Diaminopimelate epimerase"/>
    <property type="match status" value="1"/>
</dbReference>
<feature type="site" description="Could be important to modulate the pK values of the two catalytic cysteine residues" evidence="9">
    <location>
        <position position="173"/>
    </location>
</feature>
<sequence length="293" mass="31208">MQIRFTKMQGAGNDFVVLDETQGRLGLTPAHYRLLGDRHFGVGADQILTVRPSPGPGIDFEYVIHNADGGEVEQCGNGARCFARYVRDQGLTDKDTIRVQTRAGIIAPELTPDGRVTVDMGCPVLEPARVPFDASGLQPEAQGQGQRWPLVLGSSTAPVAVVQVSVVSMGNPHAVQIVDDVDTAPVAQTGPLIEHHPRFPQRVNAGYMQIVARNHIRLRVYERGAGETLACGTGACAAVVAGIRLGLLDARVDVDTQGGRLSIAWSGQPSDAVFMTGPATSVFQGQIELPDTL</sequence>
<name>A0A1H9QMI1_9BURK</name>
<feature type="active site" description="Proton acceptor" evidence="9">
    <location>
        <position position="231"/>
    </location>
</feature>
<accession>A0A1H9QMI1</accession>
<comment type="similarity">
    <text evidence="2 9">Belongs to the diaminopimelate epimerase family.</text>
</comment>
<dbReference type="NCBIfam" id="TIGR00652">
    <property type="entry name" value="DapF"/>
    <property type="match status" value="1"/>
</dbReference>
<evidence type="ECO:0000256" key="7">
    <source>
        <dbReference type="ARBA" id="ARBA00023235"/>
    </source>
</evidence>
<dbReference type="GO" id="GO:0005829">
    <property type="term" value="C:cytosol"/>
    <property type="evidence" value="ECO:0007669"/>
    <property type="project" value="TreeGrafter"/>
</dbReference>
<evidence type="ECO:0000256" key="2">
    <source>
        <dbReference type="ARBA" id="ARBA00010219"/>
    </source>
</evidence>
<reference evidence="11 12" key="1">
    <citation type="submission" date="2016-10" db="EMBL/GenBank/DDBJ databases">
        <authorList>
            <person name="de Groot N.N."/>
        </authorList>
    </citation>
    <scope>NUCLEOTIDE SEQUENCE [LARGE SCALE GENOMIC DNA]</scope>
    <source>
        <strain evidence="11 12">ATCC 35958</strain>
    </source>
</reference>
<gene>
    <name evidence="9" type="primary">dapF</name>
    <name evidence="11" type="ORF">SAMN02982919_02696</name>
</gene>
<evidence type="ECO:0000313" key="11">
    <source>
        <dbReference type="EMBL" id="SER61664.1"/>
    </source>
</evidence>
<feature type="active site" evidence="10">
    <location>
        <position position="75"/>
    </location>
</feature>
<evidence type="ECO:0000256" key="1">
    <source>
        <dbReference type="ARBA" id="ARBA00005196"/>
    </source>
</evidence>
<proteinExistence type="inferred from homology"/>
<comment type="function">
    <text evidence="9">Catalyzes the stereoinversion of LL-2,6-diaminopimelate (L,L-DAP) to meso-diaminopimelate (meso-DAP), a precursor of L-lysine and an essential component of the bacterial peptidoglycan.</text>
</comment>
<dbReference type="GO" id="GO:0008837">
    <property type="term" value="F:diaminopimelate epimerase activity"/>
    <property type="evidence" value="ECO:0007669"/>
    <property type="project" value="UniProtKB-UniRule"/>
</dbReference>
<dbReference type="Proteomes" id="UP000199766">
    <property type="component" value="Unassembled WGS sequence"/>
</dbReference>
<evidence type="ECO:0000256" key="6">
    <source>
        <dbReference type="ARBA" id="ARBA00023154"/>
    </source>
</evidence>
<evidence type="ECO:0000256" key="3">
    <source>
        <dbReference type="ARBA" id="ARBA00013080"/>
    </source>
</evidence>
<organism evidence="11 12">
    <name type="scientific">Giesbergeria anulus</name>
    <dbReference type="NCBI Taxonomy" id="180197"/>
    <lineage>
        <taxon>Bacteria</taxon>
        <taxon>Pseudomonadati</taxon>
        <taxon>Pseudomonadota</taxon>
        <taxon>Betaproteobacteria</taxon>
        <taxon>Burkholderiales</taxon>
        <taxon>Comamonadaceae</taxon>
        <taxon>Giesbergeria</taxon>
    </lineage>
</organism>